<feature type="compositionally biased region" description="Acidic residues" evidence="2">
    <location>
        <begin position="415"/>
        <end position="433"/>
    </location>
</feature>
<feature type="non-terminal residue" evidence="3">
    <location>
        <position position="635"/>
    </location>
</feature>
<name>A0ABQ7S7R7_9ACAR</name>
<dbReference type="EMBL" id="JAIFTH010000483">
    <property type="protein sequence ID" value="KAG9509427.1"/>
    <property type="molecule type" value="Genomic_DNA"/>
</dbReference>
<feature type="compositionally biased region" description="Basic and acidic residues" evidence="2">
    <location>
        <begin position="334"/>
        <end position="345"/>
    </location>
</feature>
<dbReference type="Pfam" id="PF00992">
    <property type="entry name" value="Troponin"/>
    <property type="match status" value="2"/>
</dbReference>
<accession>A0ABQ7S7R7</accession>
<dbReference type="PANTHER" id="PTHR11521">
    <property type="entry name" value="TROPONIN T"/>
    <property type="match status" value="1"/>
</dbReference>
<dbReference type="Proteomes" id="UP000825002">
    <property type="component" value="Unassembled WGS sequence"/>
</dbReference>
<gene>
    <name evidence="3" type="primary">TNT</name>
    <name evidence="3" type="ORF">GZH46_02056</name>
</gene>
<evidence type="ECO:0000256" key="1">
    <source>
        <dbReference type="ARBA" id="ARBA00008330"/>
    </source>
</evidence>
<dbReference type="Gene3D" id="1.20.5.350">
    <property type="match status" value="2"/>
</dbReference>
<evidence type="ECO:0000313" key="3">
    <source>
        <dbReference type="EMBL" id="KAG9509427.1"/>
    </source>
</evidence>
<dbReference type="InterPro" id="IPR038077">
    <property type="entry name" value="Troponin_sf"/>
</dbReference>
<feature type="region of interest" description="Disordered" evidence="2">
    <location>
        <begin position="334"/>
        <end position="472"/>
    </location>
</feature>
<dbReference type="InterPro" id="IPR001978">
    <property type="entry name" value="Troponin"/>
</dbReference>
<keyword evidence="4" id="KW-1185">Reference proteome</keyword>
<protein>
    <submittedName>
        <fullName evidence="3">Troponin T</fullName>
    </submittedName>
</protein>
<dbReference type="PANTHER" id="PTHR11521:SF1">
    <property type="entry name" value="TROPONIN T, SKELETAL MUSCLE"/>
    <property type="match status" value="1"/>
</dbReference>
<proteinExistence type="inferred from homology"/>
<comment type="caution">
    <text evidence="3">The sequence shown here is derived from an EMBL/GenBank/DDBJ whole genome shotgun (WGS) entry which is preliminary data.</text>
</comment>
<reference evidence="3 4" key="1">
    <citation type="submission" date="2020-10" db="EMBL/GenBank/DDBJ databases">
        <authorList>
            <person name="Klimov P.B."/>
            <person name="Dyachkov S.M."/>
            <person name="Chetverikov P.E."/>
        </authorList>
    </citation>
    <scope>NUCLEOTIDE SEQUENCE [LARGE SCALE GENOMIC DNA]</scope>
    <source>
        <strain evidence="3">BMOC 18-1129-001#AD2665</strain>
        <tissue evidence="3">Entire mites</tissue>
    </source>
</reference>
<evidence type="ECO:0000256" key="2">
    <source>
        <dbReference type="SAM" id="MobiDB-lite"/>
    </source>
</evidence>
<organism evidence="3 4">
    <name type="scientific">Fragariocoptes setiger</name>
    <dbReference type="NCBI Taxonomy" id="1670756"/>
    <lineage>
        <taxon>Eukaryota</taxon>
        <taxon>Metazoa</taxon>
        <taxon>Ecdysozoa</taxon>
        <taxon>Arthropoda</taxon>
        <taxon>Chelicerata</taxon>
        <taxon>Arachnida</taxon>
        <taxon>Acari</taxon>
        <taxon>Acariformes</taxon>
        <taxon>Trombidiformes</taxon>
        <taxon>Prostigmata</taxon>
        <taxon>Eupodina</taxon>
        <taxon>Eriophyoidea</taxon>
        <taxon>Phytoptidae</taxon>
        <taxon>Fragariocoptes</taxon>
    </lineage>
</organism>
<feature type="compositionally biased region" description="Basic and acidic residues" evidence="2">
    <location>
        <begin position="54"/>
        <end position="115"/>
    </location>
</feature>
<evidence type="ECO:0000313" key="4">
    <source>
        <dbReference type="Proteomes" id="UP000825002"/>
    </source>
</evidence>
<feature type="compositionally biased region" description="Basic and acidic residues" evidence="2">
    <location>
        <begin position="434"/>
        <end position="452"/>
    </location>
</feature>
<feature type="compositionally biased region" description="Basic and acidic residues" evidence="2">
    <location>
        <begin position="32"/>
        <end position="47"/>
    </location>
</feature>
<dbReference type="SUPFAM" id="SSF90250">
    <property type="entry name" value="Troponin coil-coiled subunits"/>
    <property type="match status" value="2"/>
</dbReference>
<comment type="similarity">
    <text evidence="1">Belongs to the troponin T family.</text>
</comment>
<feature type="region of interest" description="Disordered" evidence="2">
    <location>
        <begin position="32"/>
        <end position="131"/>
    </location>
</feature>
<feature type="compositionally biased region" description="Low complexity" evidence="2">
    <location>
        <begin position="371"/>
        <end position="390"/>
    </location>
</feature>
<feature type="compositionally biased region" description="Polar residues" evidence="2">
    <location>
        <begin position="391"/>
        <end position="403"/>
    </location>
</feature>
<feature type="region of interest" description="Disordered" evidence="2">
    <location>
        <begin position="606"/>
        <end position="635"/>
    </location>
</feature>
<feature type="compositionally biased region" description="Low complexity" evidence="2">
    <location>
        <begin position="346"/>
        <end position="363"/>
    </location>
</feature>
<sequence>MTEAELAMEEKLRKKRQEEQEVWQEYLKERAKARQKEEEDLRKLKERQQRRKAQRAEQEKLIQEMRRKQEEQHQRELEERRCKDAEAKRQRLEEAERKRQQMQDAIRKRDEEARRAWSVPKRTDPSVPPVSPLHIGYKDVMKTKEQLAEDKKIAMRFRIKPVPNVDAMNTSELKKTANELWNVICQLESDKYDLEEEHKRQEYHLKELSERQKLMNRNKALKMGLVTEDLSGKFPPKVRLASKYERHVDCRSFNEKTELFDGGYVQRVQKTQEQLWAEKINQFKESHGDKHVPKWDPSAPRKDVYEPGTVIYEESEDDDDDELVGKLRGYVEDAKREARNDRRTSTDTTTTTTAAAAAAQQRDSSARRRSSQMSTASSTAQGATRQQSATNATPRQSIISTTAAAPPERQTSHQEEEEEVDVTDEEEYTDEEEERKKREERERKKAEVRARLEAASAKTSSKKGFMTPERKKKLRLLLRKKAAEELKRQQEAKAAERRKVISERTGQRKNLDGLDENELTKLCKEFHNRITQLESEKYDLEYAVSRKDLEIHELSTKVNDMRGKFIKPPLKKIPKYEAKIERMLLNARKEVGFTVALKSVKRDAFKVDEPKDTKDQAPEWSFRKEAKPKGEASEE</sequence>
<dbReference type="InterPro" id="IPR027707">
    <property type="entry name" value="TNNT"/>
</dbReference>